<feature type="compositionally biased region" description="Low complexity" evidence="1">
    <location>
        <begin position="38"/>
        <end position="55"/>
    </location>
</feature>
<accession>S8DSN5</accession>
<dbReference type="HOGENOM" id="CLU_2096911_0_0_1"/>
<protein>
    <submittedName>
        <fullName evidence="2">Uncharacterized protein</fullName>
    </submittedName>
</protein>
<dbReference type="AlphaFoldDB" id="S8DSN5"/>
<evidence type="ECO:0000313" key="3">
    <source>
        <dbReference type="Proteomes" id="UP000015241"/>
    </source>
</evidence>
<keyword evidence="3" id="KW-1185">Reference proteome</keyword>
<organism evidence="2 3">
    <name type="scientific">Fomitopsis schrenkii</name>
    <name type="common">Brown rot fungus</name>
    <dbReference type="NCBI Taxonomy" id="2126942"/>
    <lineage>
        <taxon>Eukaryota</taxon>
        <taxon>Fungi</taxon>
        <taxon>Dikarya</taxon>
        <taxon>Basidiomycota</taxon>
        <taxon>Agaricomycotina</taxon>
        <taxon>Agaricomycetes</taxon>
        <taxon>Polyporales</taxon>
        <taxon>Fomitopsis</taxon>
    </lineage>
</organism>
<proteinExistence type="predicted"/>
<dbReference type="STRING" id="743788.S8DSN5"/>
<feature type="region of interest" description="Disordered" evidence="1">
    <location>
        <begin position="1"/>
        <end position="116"/>
    </location>
</feature>
<dbReference type="EMBL" id="KE504241">
    <property type="protein sequence ID" value="EPS94198.1"/>
    <property type="molecule type" value="Genomic_DNA"/>
</dbReference>
<dbReference type="Proteomes" id="UP000015241">
    <property type="component" value="Unassembled WGS sequence"/>
</dbReference>
<dbReference type="InParanoid" id="S8DSN5"/>
<evidence type="ECO:0000313" key="2">
    <source>
        <dbReference type="EMBL" id="EPS94198.1"/>
    </source>
</evidence>
<dbReference type="OrthoDB" id="2798391at2759"/>
<gene>
    <name evidence="2" type="ORF">FOMPIDRAFT_88131</name>
</gene>
<sequence>MGMRRRRTYYSNGGQGTWYPISRSGFLPAAPRRDAESGNQGPQPGWNNNAPQANGSSGRGWLGNINNNYYAPSGAPSGSAGHWVSEGPNAVPPPYDANAPKYAPPPGEPPAAHIRS</sequence>
<reference evidence="2 3" key="1">
    <citation type="journal article" date="2012" name="Science">
        <title>The Paleozoic origin of enzymatic lignin decomposition reconstructed from 31 fungal genomes.</title>
        <authorList>
            <person name="Floudas D."/>
            <person name="Binder M."/>
            <person name="Riley R."/>
            <person name="Barry K."/>
            <person name="Blanchette R.A."/>
            <person name="Henrissat B."/>
            <person name="Martinez A.T."/>
            <person name="Otillar R."/>
            <person name="Spatafora J.W."/>
            <person name="Yadav J.S."/>
            <person name="Aerts A."/>
            <person name="Benoit I."/>
            <person name="Boyd A."/>
            <person name="Carlson A."/>
            <person name="Copeland A."/>
            <person name="Coutinho P.M."/>
            <person name="de Vries R.P."/>
            <person name="Ferreira P."/>
            <person name="Findley K."/>
            <person name="Foster B."/>
            <person name="Gaskell J."/>
            <person name="Glotzer D."/>
            <person name="Gorecki P."/>
            <person name="Heitman J."/>
            <person name="Hesse C."/>
            <person name="Hori C."/>
            <person name="Igarashi K."/>
            <person name="Jurgens J.A."/>
            <person name="Kallen N."/>
            <person name="Kersten P."/>
            <person name="Kohler A."/>
            <person name="Kuees U."/>
            <person name="Kumar T.K.A."/>
            <person name="Kuo A."/>
            <person name="LaButti K."/>
            <person name="Larrondo L.F."/>
            <person name="Lindquist E."/>
            <person name="Ling A."/>
            <person name="Lombard V."/>
            <person name="Lucas S."/>
            <person name="Lundell T."/>
            <person name="Martin R."/>
            <person name="McLaughlin D.J."/>
            <person name="Morgenstern I."/>
            <person name="Morin E."/>
            <person name="Murat C."/>
            <person name="Nagy L.G."/>
            <person name="Nolan M."/>
            <person name="Ohm R.A."/>
            <person name="Patyshakuliyeva A."/>
            <person name="Rokas A."/>
            <person name="Ruiz-Duenas F.J."/>
            <person name="Sabat G."/>
            <person name="Salamov A."/>
            <person name="Samejima M."/>
            <person name="Schmutz J."/>
            <person name="Slot J.C."/>
            <person name="St John F."/>
            <person name="Stenlid J."/>
            <person name="Sun H."/>
            <person name="Sun S."/>
            <person name="Syed K."/>
            <person name="Tsang A."/>
            <person name="Wiebenga A."/>
            <person name="Young D."/>
            <person name="Pisabarro A."/>
            <person name="Eastwood D.C."/>
            <person name="Martin F."/>
            <person name="Cullen D."/>
            <person name="Grigoriev I.V."/>
            <person name="Hibbett D.S."/>
        </authorList>
    </citation>
    <scope>NUCLEOTIDE SEQUENCE</scope>
    <source>
        <strain evidence="3">FP-58527</strain>
    </source>
</reference>
<name>S8DSN5_FOMSC</name>
<evidence type="ECO:0000256" key="1">
    <source>
        <dbReference type="SAM" id="MobiDB-lite"/>
    </source>
</evidence>